<sequence length="290" mass="31847">MPHLSVLIPVKDGMPYLKSTVASTLRAMPRDSELLVLDDGSTDGTGAFLAGLSDKRLKVFRNEQSAGVAAASTALLSHASGEHVARIDGDDICLPWRFAVQRRALDGVDMVFSQALMINAKNVPFKPRFEPGISAEAMPLHLMLTNVLMNPTMYASRAALESLGGYQATPAEDYDLWLRAATAGLRMRRIPRLPTIAYRRHQTQLSQTRAWSDENGDKILAESFSKLAADRIGFHGSASTVLYNRPAAGKPYPEDPDIAEFVRCMMEAASRLGENDRRGVEARLLASYRL</sequence>
<name>A0A495EUK5_9MICC</name>
<dbReference type="InterPro" id="IPR050834">
    <property type="entry name" value="Glycosyltransf_2"/>
</dbReference>
<dbReference type="InterPro" id="IPR029044">
    <property type="entry name" value="Nucleotide-diphossugar_trans"/>
</dbReference>
<accession>A0A495EUK5</accession>
<dbReference type="PANTHER" id="PTHR43685:SF5">
    <property type="entry name" value="GLYCOSYLTRANSFERASE EPSE-RELATED"/>
    <property type="match status" value="1"/>
</dbReference>
<protein>
    <submittedName>
        <fullName evidence="5">Glycosyl transferase family 2</fullName>
    </submittedName>
</protein>
<evidence type="ECO:0000256" key="3">
    <source>
        <dbReference type="ARBA" id="ARBA00022679"/>
    </source>
</evidence>
<evidence type="ECO:0000259" key="4">
    <source>
        <dbReference type="Pfam" id="PF00535"/>
    </source>
</evidence>
<dbReference type="CDD" id="cd00761">
    <property type="entry name" value="Glyco_tranf_GTA_type"/>
    <property type="match status" value="1"/>
</dbReference>
<evidence type="ECO:0000313" key="6">
    <source>
        <dbReference type="Proteomes" id="UP000276055"/>
    </source>
</evidence>
<proteinExistence type="inferred from homology"/>
<dbReference type="RefSeq" id="WP_147429549.1">
    <property type="nucleotide sequence ID" value="NZ_RBIR01000002.1"/>
</dbReference>
<dbReference type="GO" id="GO:0016757">
    <property type="term" value="F:glycosyltransferase activity"/>
    <property type="evidence" value="ECO:0007669"/>
    <property type="project" value="UniProtKB-KW"/>
</dbReference>
<evidence type="ECO:0000256" key="1">
    <source>
        <dbReference type="ARBA" id="ARBA00006739"/>
    </source>
</evidence>
<organism evidence="5 6">
    <name type="scientific">Arthrobacter oryzae</name>
    <dbReference type="NCBI Taxonomy" id="409290"/>
    <lineage>
        <taxon>Bacteria</taxon>
        <taxon>Bacillati</taxon>
        <taxon>Actinomycetota</taxon>
        <taxon>Actinomycetes</taxon>
        <taxon>Micrococcales</taxon>
        <taxon>Micrococcaceae</taxon>
        <taxon>Arthrobacter</taxon>
    </lineage>
</organism>
<dbReference type="AlphaFoldDB" id="A0A495EUK5"/>
<comment type="caution">
    <text evidence="5">The sequence shown here is derived from an EMBL/GenBank/DDBJ whole genome shotgun (WGS) entry which is preliminary data.</text>
</comment>
<reference evidence="5 6" key="1">
    <citation type="submission" date="2018-10" db="EMBL/GenBank/DDBJ databases">
        <title>Genomic Encyclopedia of Type Strains, Phase IV (KMG-IV): sequencing the most valuable type-strain genomes for metagenomic binning, comparative biology and taxonomic classification.</title>
        <authorList>
            <person name="Goeker M."/>
        </authorList>
    </citation>
    <scope>NUCLEOTIDE SEQUENCE [LARGE SCALE GENOMIC DNA]</scope>
    <source>
        <strain evidence="5 6">DSM 25586</strain>
    </source>
</reference>
<evidence type="ECO:0000256" key="2">
    <source>
        <dbReference type="ARBA" id="ARBA00022676"/>
    </source>
</evidence>
<evidence type="ECO:0000313" key="5">
    <source>
        <dbReference type="EMBL" id="RKR20321.1"/>
    </source>
</evidence>
<dbReference type="OrthoDB" id="3226099at2"/>
<gene>
    <name evidence="5" type="ORF">C8D78_0954</name>
</gene>
<dbReference type="Gene3D" id="3.90.550.10">
    <property type="entry name" value="Spore Coat Polysaccharide Biosynthesis Protein SpsA, Chain A"/>
    <property type="match status" value="1"/>
</dbReference>
<dbReference type="InterPro" id="IPR001173">
    <property type="entry name" value="Glyco_trans_2-like"/>
</dbReference>
<dbReference type="Proteomes" id="UP000276055">
    <property type="component" value="Unassembled WGS sequence"/>
</dbReference>
<keyword evidence="2" id="KW-0328">Glycosyltransferase</keyword>
<keyword evidence="3 5" id="KW-0808">Transferase</keyword>
<dbReference type="EMBL" id="RBIR01000002">
    <property type="protein sequence ID" value="RKR20321.1"/>
    <property type="molecule type" value="Genomic_DNA"/>
</dbReference>
<dbReference type="PANTHER" id="PTHR43685">
    <property type="entry name" value="GLYCOSYLTRANSFERASE"/>
    <property type="match status" value="1"/>
</dbReference>
<comment type="similarity">
    <text evidence="1">Belongs to the glycosyltransferase 2 family.</text>
</comment>
<dbReference type="Pfam" id="PF00535">
    <property type="entry name" value="Glycos_transf_2"/>
    <property type="match status" value="1"/>
</dbReference>
<dbReference type="SUPFAM" id="SSF53448">
    <property type="entry name" value="Nucleotide-diphospho-sugar transferases"/>
    <property type="match status" value="1"/>
</dbReference>
<feature type="domain" description="Glycosyltransferase 2-like" evidence="4">
    <location>
        <begin position="5"/>
        <end position="135"/>
    </location>
</feature>